<dbReference type="PATRIC" id="fig|1300343.5.peg.1371"/>
<comment type="caution">
    <text evidence="3">The sequence shown here is derived from an EMBL/GenBank/DDBJ whole genome shotgun (WGS) entry which is preliminary data.</text>
</comment>
<organism evidence="3 4">
    <name type="scientific">Dokdonia donghaensis DSW-1</name>
    <dbReference type="NCBI Taxonomy" id="1300343"/>
    <lineage>
        <taxon>Bacteria</taxon>
        <taxon>Pseudomonadati</taxon>
        <taxon>Bacteroidota</taxon>
        <taxon>Flavobacteriia</taxon>
        <taxon>Flavobacteriales</taxon>
        <taxon>Flavobacteriaceae</taxon>
        <taxon>Dokdonia</taxon>
    </lineage>
</organism>
<dbReference type="RefSeq" id="WP_035327711.1">
    <property type="nucleotide sequence ID" value="NZ_CP015125.1"/>
</dbReference>
<sequence length="263" mass="28881">MKDTQTYIDSGALELFVYGTLPEEEMVEVAREVAQNPTLLQEVVSIENSLMRLASAAAPDEVADFSNLRKYIDVDGKVIPLSRKRTSISAILLWAAAILLLAGVGYLYTENSKLEDQIVDTERELLLQESKTQVAESDLQQTKDILNVIRQQDLIAVPLGAQAVAPEAYASVYWDQENGKAYIDVKGLPEPPQGKVYQVWSLTLEPLTPTSLGILDQYDVTGNQIFELDNPNQSEAFGITLEPSGGSESPTLEQLYTLGVVTS</sequence>
<dbReference type="GO" id="GO:0016989">
    <property type="term" value="F:sigma factor antagonist activity"/>
    <property type="evidence" value="ECO:0007669"/>
    <property type="project" value="TreeGrafter"/>
</dbReference>
<reference evidence="3 4" key="1">
    <citation type="submission" date="2014-10" db="EMBL/GenBank/DDBJ databases">
        <title>Draft genome sequence of the proteorhodopsin-containing marine bacterium Dokdonia donghaensis.</title>
        <authorList>
            <person name="Gomez-Consarnau L."/>
            <person name="Gonzalez J.M."/>
            <person name="Riedel T."/>
            <person name="Jaenicke S."/>
            <person name="Wagner-Doebler I."/>
            <person name="Fuhrman J.A."/>
        </authorList>
    </citation>
    <scope>NUCLEOTIDE SEQUENCE [LARGE SCALE GENOMIC DNA]</scope>
    <source>
        <strain evidence="3 4">DSW-1</strain>
    </source>
</reference>
<protein>
    <recommendedName>
        <fullName evidence="2">Anti-sigma K factor RskA C-terminal domain-containing protein</fullName>
    </recommendedName>
</protein>
<keyword evidence="1" id="KW-0472">Membrane</keyword>
<dbReference type="Pfam" id="PF10099">
    <property type="entry name" value="RskA_C"/>
    <property type="match status" value="1"/>
</dbReference>
<gene>
    <name evidence="3" type="ORF">NV36_12415</name>
</gene>
<keyword evidence="1" id="KW-1133">Transmembrane helix</keyword>
<evidence type="ECO:0000256" key="1">
    <source>
        <dbReference type="SAM" id="Phobius"/>
    </source>
</evidence>
<dbReference type="GO" id="GO:0006417">
    <property type="term" value="P:regulation of translation"/>
    <property type="evidence" value="ECO:0007669"/>
    <property type="project" value="TreeGrafter"/>
</dbReference>
<dbReference type="PANTHER" id="PTHR37461:SF1">
    <property type="entry name" value="ANTI-SIGMA-K FACTOR RSKA"/>
    <property type="match status" value="1"/>
</dbReference>
<evidence type="ECO:0000259" key="2">
    <source>
        <dbReference type="Pfam" id="PF10099"/>
    </source>
</evidence>
<dbReference type="InterPro" id="IPR018764">
    <property type="entry name" value="RskA_C"/>
</dbReference>
<proteinExistence type="predicted"/>
<feature type="transmembrane region" description="Helical" evidence="1">
    <location>
        <begin position="87"/>
        <end position="108"/>
    </location>
</feature>
<name>A0A0A2H4I4_9FLAO</name>
<dbReference type="KEGG" id="ddo:I597_1361"/>
<keyword evidence="4" id="KW-1185">Reference proteome</keyword>
<dbReference type="OrthoDB" id="1420916at2"/>
<dbReference type="Proteomes" id="UP000030140">
    <property type="component" value="Unassembled WGS sequence"/>
</dbReference>
<accession>A0A0A2H4I4</accession>
<evidence type="ECO:0000313" key="4">
    <source>
        <dbReference type="Proteomes" id="UP000030140"/>
    </source>
</evidence>
<dbReference type="GO" id="GO:0005886">
    <property type="term" value="C:plasma membrane"/>
    <property type="evidence" value="ECO:0007669"/>
    <property type="project" value="InterPro"/>
</dbReference>
<keyword evidence="1" id="KW-0812">Transmembrane</keyword>
<evidence type="ECO:0000313" key="3">
    <source>
        <dbReference type="EMBL" id="KGO07560.1"/>
    </source>
</evidence>
<dbReference type="PANTHER" id="PTHR37461">
    <property type="entry name" value="ANTI-SIGMA-K FACTOR RSKA"/>
    <property type="match status" value="1"/>
</dbReference>
<dbReference type="AlphaFoldDB" id="A0A0A2H4I4"/>
<dbReference type="EMBL" id="JSAQ01000001">
    <property type="protein sequence ID" value="KGO07560.1"/>
    <property type="molecule type" value="Genomic_DNA"/>
</dbReference>
<dbReference type="InterPro" id="IPR051474">
    <property type="entry name" value="Anti-sigma-K/W_factor"/>
</dbReference>
<feature type="domain" description="Anti-sigma K factor RskA C-terminal" evidence="2">
    <location>
        <begin position="93"/>
        <end position="251"/>
    </location>
</feature>